<comment type="similarity">
    <text evidence="1">Belongs to the HAM1 NTPase family.</text>
</comment>
<evidence type="ECO:0000256" key="2">
    <source>
        <dbReference type="ARBA" id="ARBA00022801"/>
    </source>
</evidence>
<accession>A0A3D8IV01</accession>
<dbReference type="RefSeq" id="WP_104723350.1">
    <property type="nucleotide sequence ID" value="NZ_FZNE01000001.1"/>
</dbReference>
<dbReference type="PANTHER" id="PTHR11067">
    <property type="entry name" value="INOSINE TRIPHOSPHATE PYROPHOSPHATASE/HAM1 PROTEIN"/>
    <property type="match status" value="1"/>
</dbReference>
<protein>
    <submittedName>
        <fullName evidence="4">Non-canonical purine NTP pyrophosphatase</fullName>
    </submittedName>
</protein>
<dbReference type="GO" id="GO:0005829">
    <property type="term" value="C:cytosol"/>
    <property type="evidence" value="ECO:0007669"/>
    <property type="project" value="TreeGrafter"/>
</dbReference>
<evidence type="ECO:0000313" key="5">
    <source>
        <dbReference type="Proteomes" id="UP000257067"/>
    </source>
</evidence>
<evidence type="ECO:0000256" key="1">
    <source>
        <dbReference type="ARBA" id="ARBA00008023"/>
    </source>
</evidence>
<dbReference type="InterPro" id="IPR029001">
    <property type="entry name" value="ITPase-like_fam"/>
</dbReference>
<reference evidence="4 5" key="1">
    <citation type="submission" date="2018-04" db="EMBL/GenBank/DDBJ databases">
        <title>Novel Campyloabacter and Helicobacter Species and Strains.</title>
        <authorList>
            <person name="Mannion A.J."/>
            <person name="Shen Z."/>
            <person name="Fox J.G."/>
        </authorList>
    </citation>
    <scope>NUCLEOTIDE SEQUENCE [LARGE SCALE GENOMIC DNA]</scope>
    <source>
        <strain evidence="4 5">ATCC 700242</strain>
    </source>
</reference>
<dbReference type="CDD" id="cd00515">
    <property type="entry name" value="HAM1"/>
    <property type="match status" value="1"/>
</dbReference>
<keyword evidence="3" id="KW-0546">Nucleotide metabolism</keyword>
<sequence length="216" mass="24118">MKIILASANAKKIKEIEAILGIEKIMSYQELLGDFEIIEEGQSFSQNAWIKARTIENKIQKLEGDYLVIADDSGLCVDALNGMPMIYSARFANIKASLKELREGDFQIPIKGGSDEANNLKLLSYLSKIGGESDAKFVCTLAVCGRVRGERVEGEFYGELEGKVVSAPLNPKAFGYDPLFIPKGYTVTLDKIKEKNTLSHRFYALQKFKAFYKEIL</sequence>
<dbReference type="GO" id="GO:0009117">
    <property type="term" value="P:nucleotide metabolic process"/>
    <property type="evidence" value="ECO:0007669"/>
    <property type="project" value="UniProtKB-KW"/>
</dbReference>
<organism evidence="4 5">
    <name type="scientific">Helicobacter cholecystus</name>
    <dbReference type="NCBI Taxonomy" id="45498"/>
    <lineage>
        <taxon>Bacteria</taxon>
        <taxon>Pseudomonadati</taxon>
        <taxon>Campylobacterota</taxon>
        <taxon>Epsilonproteobacteria</taxon>
        <taxon>Campylobacterales</taxon>
        <taxon>Helicobacteraceae</taxon>
        <taxon>Helicobacter</taxon>
    </lineage>
</organism>
<dbReference type="Proteomes" id="UP000257067">
    <property type="component" value="Unassembled WGS sequence"/>
</dbReference>
<name>A0A3D8IV01_9HELI</name>
<gene>
    <name evidence="4" type="ORF">CQA62_05295</name>
</gene>
<dbReference type="GO" id="GO:0047429">
    <property type="term" value="F:nucleoside triphosphate diphosphatase activity"/>
    <property type="evidence" value="ECO:0007669"/>
    <property type="project" value="InterPro"/>
</dbReference>
<dbReference type="InterPro" id="IPR002637">
    <property type="entry name" value="RdgB/HAM1"/>
</dbReference>
<dbReference type="Gene3D" id="3.90.950.10">
    <property type="match status" value="1"/>
</dbReference>
<dbReference type="PANTHER" id="PTHR11067:SF9">
    <property type="entry name" value="INOSINE TRIPHOSPHATE PYROPHOSPHATASE"/>
    <property type="match status" value="1"/>
</dbReference>
<evidence type="ECO:0000256" key="3">
    <source>
        <dbReference type="ARBA" id="ARBA00023080"/>
    </source>
</evidence>
<evidence type="ECO:0000313" key="4">
    <source>
        <dbReference type="EMBL" id="RDU68806.1"/>
    </source>
</evidence>
<dbReference type="Pfam" id="PF01725">
    <property type="entry name" value="Ham1p_like"/>
    <property type="match status" value="1"/>
</dbReference>
<dbReference type="SUPFAM" id="SSF52972">
    <property type="entry name" value="ITPase-like"/>
    <property type="match status" value="1"/>
</dbReference>
<dbReference type="GO" id="GO:0009143">
    <property type="term" value="P:nucleoside triphosphate catabolic process"/>
    <property type="evidence" value="ECO:0007669"/>
    <property type="project" value="InterPro"/>
</dbReference>
<proteinExistence type="inferred from homology"/>
<dbReference type="EMBL" id="NXLU01000006">
    <property type="protein sequence ID" value="RDU68806.1"/>
    <property type="molecule type" value="Genomic_DNA"/>
</dbReference>
<keyword evidence="5" id="KW-1185">Reference proteome</keyword>
<dbReference type="OrthoDB" id="9807456at2"/>
<comment type="caution">
    <text evidence="4">The sequence shown here is derived from an EMBL/GenBank/DDBJ whole genome shotgun (WGS) entry which is preliminary data.</text>
</comment>
<dbReference type="AlphaFoldDB" id="A0A3D8IV01"/>
<keyword evidence="2" id="KW-0378">Hydrolase</keyword>